<dbReference type="PROSITE" id="PS50893">
    <property type="entry name" value="ABC_TRANSPORTER_2"/>
    <property type="match status" value="1"/>
</dbReference>
<dbReference type="GO" id="GO:0016887">
    <property type="term" value="F:ATP hydrolysis activity"/>
    <property type="evidence" value="ECO:0007669"/>
    <property type="project" value="InterPro"/>
</dbReference>
<dbReference type="CDD" id="cd03230">
    <property type="entry name" value="ABC_DR_subfamily_A"/>
    <property type="match status" value="1"/>
</dbReference>
<dbReference type="Gene3D" id="3.40.50.300">
    <property type="entry name" value="P-loop containing nucleotide triphosphate hydrolases"/>
    <property type="match status" value="1"/>
</dbReference>
<name>A0A1H3PVF3_9FIRM</name>
<dbReference type="RefSeq" id="WP_093314346.1">
    <property type="nucleotide sequence ID" value="NZ_FNPV01000007.1"/>
</dbReference>
<evidence type="ECO:0000259" key="4">
    <source>
        <dbReference type="PROSITE" id="PS50893"/>
    </source>
</evidence>
<dbReference type="GO" id="GO:0005524">
    <property type="term" value="F:ATP binding"/>
    <property type="evidence" value="ECO:0007669"/>
    <property type="project" value="UniProtKB-KW"/>
</dbReference>
<evidence type="ECO:0000256" key="1">
    <source>
        <dbReference type="ARBA" id="ARBA00022448"/>
    </source>
</evidence>
<dbReference type="AlphaFoldDB" id="A0A1H3PVF3"/>
<evidence type="ECO:0000256" key="2">
    <source>
        <dbReference type="ARBA" id="ARBA00022741"/>
    </source>
</evidence>
<dbReference type="SUPFAM" id="SSF52540">
    <property type="entry name" value="P-loop containing nucleoside triphosphate hydrolases"/>
    <property type="match status" value="1"/>
</dbReference>
<feature type="domain" description="ABC transporter" evidence="4">
    <location>
        <begin position="2"/>
        <end position="226"/>
    </location>
</feature>
<dbReference type="SMART" id="SM00382">
    <property type="entry name" value="AAA"/>
    <property type="match status" value="1"/>
</dbReference>
<evidence type="ECO:0000256" key="3">
    <source>
        <dbReference type="ARBA" id="ARBA00022840"/>
    </source>
</evidence>
<dbReference type="InterPro" id="IPR027417">
    <property type="entry name" value="P-loop_NTPase"/>
</dbReference>
<dbReference type="STRING" id="159292.SAMN05192546_107118"/>
<keyword evidence="3 5" id="KW-0067">ATP-binding</keyword>
<organism evidence="5 6">
    <name type="scientific">Tindallia californiensis</name>
    <dbReference type="NCBI Taxonomy" id="159292"/>
    <lineage>
        <taxon>Bacteria</taxon>
        <taxon>Bacillati</taxon>
        <taxon>Bacillota</taxon>
        <taxon>Clostridia</taxon>
        <taxon>Peptostreptococcales</taxon>
        <taxon>Tindalliaceae</taxon>
        <taxon>Tindallia</taxon>
    </lineage>
</organism>
<dbReference type="InterPro" id="IPR003439">
    <property type="entry name" value="ABC_transporter-like_ATP-bd"/>
</dbReference>
<keyword evidence="2" id="KW-0547">Nucleotide-binding</keyword>
<evidence type="ECO:0000313" key="6">
    <source>
        <dbReference type="Proteomes" id="UP000199230"/>
    </source>
</evidence>
<gene>
    <name evidence="5" type="ORF">SAMN05192546_107118</name>
</gene>
<reference evidence="5 6" key="1">
    <citation type="submission" date="2016-10" db="EMBL/GenBank/DDBJ databases">
        <authorList>
            <person name="de Groot N.N."/>
        </authorList>
    </citation>
    <scope>NUCLEOTIDE SEQUENCE [LARGE SCALE GENOMIC DNA]</scope>
    <source>
        <strain evidence="5 6">APO</strain>
    </source>
</reference>
<dbReference type="Pfam" id="PF00005">
    <property type="entry name" value="ABC_tran"/>
    <property type="match status" value="1"/>
</dbReference>
<dbReference type="PANTHER" id="PTHR42939">
    <property type="entry name" value="ABC TRANSPORTER ATP-BINDING PROTEIN ALBC-RELATED"/>
    <property type="match status" value="1"/>
</dbReference>
<protein>
    <submittedName>
        <fullName evidence="5">ABC-2 type transport system ATP-binding protein</fullName>
    </submittedName>
</protein>
<dbReference type="InterPro" id="IPR003593">
    <property type="entry name" value="AAA+_ATPase"/>
</dbReference>
<proteinExistence type="predicted"/>
<dbReference type="PANTHER" id="PTHR42939:SF1">
    <property type="entry name" value="ABC TRANSPORTER ATP-BINDING PROTEIN ALBC-RELATED"/>
    <property type="match status" value="1"/>
</dbReference>
<sequence length="276" mass="31294">MIQCDHIHFRYQKQSIYQNFHWELSSGSICGFLGPNGAGKTSLFKLLTGLMFPQEGSISVLGHDPKHREGRFYQKIAYVPEDLPVPEMSPETYAHFCGPMYPNYDEASFHQLCDDFEVDRQKAFTHFSAGDLRKAWLSFAFSCKTDLFILDEPSKGLDIHAQSTLRKTLTDIAADGSTILLSTHHVREVEGLLDHVTMINRSGQLLLNLPITDLHKSFRLKRTLSKEAFPENSLACRRDASGWTLLLNEPSALSEDIPLELLFTGLCRKEKELSDE</sequence>
<dbReference type="InterPro" id="IPR051782">
    <property type="entry name" value="ABC_Transporter_VariousFunc"/>
</dbReference>
<evidence type="ECO:0000313" key="5">
    <source>
        <dbReference type="EMBL" id="SDZ04960.1"/>
    </source>
</evidence>
<dbReference type="OrthoDB" id="9804819at2"/>
<dbReference type="EMBL" id="FNPV01000007">
    <property type="protein sequence ID" value="SDZ04960.1"/>
    <property type="molecule type" value="Genomic_DNA"/>
</dbReference>
<dbReference type="Proteomes" id="UP000199230">
    <property type="component" value="Unassembled WGS sequence"/>
</dbReference>
<keyword evidence="1" id="KW-0813">Transport</keyword>
<keyword evidence="6" id="KW-1185">Reference proteome</keyword>
<accession>A0A1H3PVF3</accession>